<evidence type="ECO:0000256" key="1">
    <source>
        <dbReference type="SAM" id="MobiDB-lite"/>
    </source>
</evidence>
<organism evidence="4 5">
    <name type="scientific">Phlebiopsis gigantea (strain 11061_1 CR5-6)</name>
    <name type="common">White-rot fungus</name>
    <name type="synonym">Peniophora gigantea</name>
    <dbReference type="NCBI Taxonomy" id="745531"/>
    <lineage>
        <taxon>Eukaryota</taxon>
        <taxon>Fungi</taxon>
        <taxon>Dikarya</taxon>
        <taxon>Basidiomycota</taxon>
        <taxon>Agaricomycotina</taxon>
        <taxon>Agaricomycetes</taxon>
        <taxon>Polyporales</taxon>
        <taxon>Phanerochaetaceae</taxon>
        <taxon>Phlebiopsis</taxon>
    </lineage>
</organism>
<dbReference type="PANTHER" id="PTHR40465:SF1">
    <property type="entry name" value="DUF6534 DOMAIN-CONTAINING PROTEIN"/>
    <property type="match status" value="1"/>
</dbReference>
<dbReference type="AlphaFoldDB" id="A0A0C3RSS2"/>
<feature type="transmembrane region" description="Helical" evidence="2">
    <location>
        <begin position="94"/>
        <end position="112"/>
    </location>
</feature>
<dbReference type="Proteomes" id="UP000053257">
    <property type="component" value="Unassembled WGS sequence"/>
</dbReference>
<evidence type="ECO:0000259" key="3">
    <source>
        <dbReference type="Pfam" id="PF20152"/>
    </source>
</evidence>
<protein>
    <recommendedName>
        <fullName evidence="3">DUF6534 domain-containing protein</fullName>
    </recommendedName>
</protein>
<feature type="transmembrane region" description="Helical" evidence="2">
    <location>
        <begin position="124"/>
        <end position="153"/>
    </location>
</feature>
<name>A0A0C3RSS2_PHLG1</name>
<reference evidence="4 5" key="1">
    <citation type="journal article" date="2014" name="PLoS Genet.">
        <title>Analysis of the Phlebiopsis gigantea genome, transcriptome and secretome provides insight into its pioneer colonization strategies of wood.</title>
        <authorList>
            <person name="Hori C."/>
            <person name="Ishida T."/>
            <person name="Igarashi K."/>
            <person name="Samejima M."/>
            <person name="Suzuki H."/>
            <person name="Master E."/>
            <person name="Ferreira P."/>
            <person name="Ruiz-Duenas F.J."/>
            <person name="Held B."/>
            <person name="Canessa P."/>
            <person name="Larrondo L.F."/>
            <person name="Schmoll M."/>
            <person name="Druzhinina I.S."/>
            <person name="Kubicek C.P."/>
            <person name="Gaskell J.A."/>
            <person name="Kersten P."/>
            <person name="St John F."/>
            <person name="Glasner J."/>
            <person name="Sabat G."/>
            <person name="Splinter BonDurant S."/>
            <person name="Syed K."/>
            <person name="Yadav J."/>
            <person name="Mgbeahuruike A.C."/>
            <person name="Kovalchuk A."/>
            <person name="Asiegbu F.O."/>
            <person name="Lackner G."/>
            <person name="Hoffmeister D."/>
            <person name="Rencoret J."/>
            <person name="Gutierrez A."/>
            <person name="Sun H."/>
            <person name="Lindquist E."/>
            <person name="Barry K."/>
            <person name="Riley R."/>
            <person name="Grigoriev I.V."/>
            <person name="Henrissat B."/>
            <person name="Kues U."/>
            <person name="Berka R.M."/>
            <person name="Martinez A.T."/>
            <person name="Covert S.F."/>
            <person name="Blanchette R.A."/>
            <person name="Cullen D."/>
        </authorList>
    </citation>
    <scope>NUCLEOTIDE SEQUENCE [LARGE SCALE GENOMIC DNA]</scope>
    <source>
        <strain evidence="4 5">11061_1 CR5-6</strain>
    </source>
</reference>
<dbReference type="InterPro" id="IPR045339">
    <property type="entry name" value="DUF6534"/>
</dbReference>
<feature type="domain" description="DUF6534" evidence="3">
    <location>
        <begin position="171"/>
        <end position="256"/>
    </location>
</feature>
<evidence type="ECO:0000313" key="5">
    <source>
        <dbReference type="Proteomes" id="UP000053257"/>
    </source>
</evidence>
<sequence>MATVNVTLPVHTAPLAAPQLLGTFFNWGLYGILSVQVYLFHIAFPKDNWIPKTIVYVIYILETLQTILVTHDGYKYYAEGFGNVDALNQTQLEWIAVPTISGIVSCTVQMYYAYRVWLLSGSKWLGMGISAIALMQGSAAIAEGAKFFIIGVFSELTKKTFVSCSIWLAGSASCDIIIAASMTYLLVRNDTKMPHTHAIVTRLVHLVVETGMLTAMAATIDLVLFLVFPDTSYHATVALTLAKLYSNSMLVILNSRIKIIGGRNSSSRSDNTFIELGTNGRHPVRFAPRTAGDLSTFGSVGVHVQEETWIERDAGEQGSPADSVKKMPTLAEAV</sequence>
<feature type="transmembrane region" description="Helical" evidence="2">
    <location>
        <begin position="199"/>
        <end position="227"/>
    </location>
</feature>
<evidence type="ECO:0000313" key="4">
    <source>
        <dbReference type="EMBL" id="KIP03511.1"/>
    </source>
</evidence>
<keyword evidence="2" id="KW-0812">Transmembrane</keyword>
<feature type="transmembrane region" description="Helical" evidence="2">
    <location>
        <begin position="233"/>
        <end position="253"/>
    </location>
</feature>
<keyword evidence="2" id="KW-1133">Transmembrane helix</keyword>
<evidence type="ECO:0000256" key="2">
    <source>
        <dbReference type="SAM" id="Phobius"/>
    </source>
</evidence>
<accession>A0A0C3RSS2</accession>
<dbReference type="HOGENOM" id="CLU_046025_2_1_1"/>
<feature type="transmembrane region" description="Helical" evidence="2">
    <location>
        <begin position="56"/>
        <end position="74"/>
    </location>
</feature>
<dbReference type="Pfam" id="PF20152">
    <property type="entry name" value="DUF6534"/>
    <property type="match status" value="1"/>
</dbReference>
<feature type="transmembrane region" description="Helical" evidence="2">
    <location>
        <begin position="165"/>
        <end position="187"/>
    </location>
</feature>
<dbReference type="EMBL" id="KN840612">
    <property type="protein sequence ID" value="KIP03511.1"/>
    <property type="molecule type" value="Genomic_DNA"/>
</dbReference>
<keyword evidence="5" id="KW-1185">Reference proteome</keyword>
<feature type="transmembrane region" description="Helical" evidence="2">
    <location>
        <begin position="24"/>
        <end position="44"/>
    </location>
</feature>
<feature type="region of interest" description="Disordered" evidence="1">
    <location>
        <begin position="312"/>
        <end position="334"/>
    </location>
</feature>
<proteinExistence type="predicted"/>
<dbReference type="OrthoDB" id="2953893at2759"/>
<keyword evidence="2" id="KW-0472">Membrane</keyword>
<dbReference type="PANTHER" id="PTHR40465">
    <property type="entry name" value="CHROMOSOME 1, WHOLE GENOME SHOTGUN SEQUENCE"/>
    <property type="match status" value="1"/>
</dbReference>
<gene>
    <name evidence="4" type="ORF">PHLGIDRAFT_110767</name>
</gene>